<evidence type="ECO:0000256" key="2">
    <source>
        <dbReference type="ARBA" id="ARBA00022448"/>
    </source>
</evidence>
<accession>A0A1Z4GCW0</accession>
<evidence type="ECO:0000313" key="7">
    <source>
        <dbReference type="Proteomes" id="UP000218287"/>
    </source>
</evidence>
<dbReference type="FunFam" id="3.40.50.300:FF:000032">
    <property type="entry name" value="Export ABC transporter ATP-binding protein"/>
    <property type="match status" value="1"/>
</dbReference>
<dbReference type="GO" id="GO:0022857">
    <property type="term" value="F:transmembrane transporter activity"/>
    <property type="evidence" value="ECO:0007669"/>
    <property type="project" value="UniProtKB-ARBA"/>
</dbReference>
<dbReference type="InterPro" id="IPR017911">
    <property type="entry name" value="MacB-like_ATP-bd"/>
</dbReference>
<keyword evidence="3" id="KW-0547">Nucleotide-binding</keyword>
<dbReference type="InterPro" id="IPR027417">
    <property type="entry name" value="P-loop_NTPase"/>
</dbReference>
<evidence type="ECO:0000256" key="1">
    <source>
        <dbReference type="ARBA" id="ARBA00005417"/>
    </source>
</evidence>
<dbReference type="Proteomes" id="UP000218287">
    <property type="component" value="Chromosome"/>
</dbReference>
<evidence type="ECO:0000256" key="3">
    <source>
        <dbReference type="ARBA" id="ARBA00022741"/>
    </source>
</evidence>
<dbReference type="PANTHER" id="PTHR42798">
    <property type="entry name" value="LIPOPROTEIN-RELEASING SYSTEM ATP-BINDING PROTEIN LOLD"/>
    <property type="match status" value="1"/>
</dbReference>
<gene>
    <name evidence="6" type="ORF">NIES21_11330</name>
</gene>
<dbReference type="CDD" id="cd03255">
    <property type="entry name" value="ABC_MJ0796_LolCDE_FtsE"/>
    <property type="match status" value="1"/>
</dbReference>
<dbReference type="PANTHER" id="PTHR42798:SF2">
    <property type="entry name" value="ABC TRANSPORTER ATP-BINDING PROTEIN MG467-RELATED"/>
    <property type="match status" value="1"/>
</dbReference>
<evidence type="ECO:0000256" key="4">
    <source>
        <dbReference type="ARBA" id="ARBA00022840"/>
    </source>
</evidence>
<dbReference type="GO" id="GO:0098796">
    <property type="term" value="C:membrane protein complex"/>
    <property type="evidence" value="ECO:0007669"/>
    <property type="project" value="UniProtKB-ARBA"/>
</dbReference>
<dbReference type="AlphaFoldDB" id="A0A1Z4GCW0"/>
<feature type="domain" description="ABC transporter" evidence="5">
    <location>
        <begin position="5"/>
        <end position="222"/>
    </location>
</feature>
<dbReference type="PROSITE" id="PS50893">
    <property type="entry name" value="ABC_TRANSPORTER_2"/>
    <property type="match status" value="1"/>
</dbReference>
<dbReference type="InterPro" id="IPR003593">
    <property type="entry name" value="AAA+_ATPase"/>
</dbReference>
<proteinExistence type="inferred from homology"/>
<protein>
    <submittedName>
        <fullName evidence="6">ABC transporter-like protein</fullName>
    </submittedName>
</protein>
<dbReference type="GO" id="GO:0005524">
    <property type="term" value="F:ATP binding"/>
    <property type="evidence" value="ECO:0007669"/>
    <property type="project" value="UniProtKB-KW"/>
</dbReference>
<sequence length="223" mass="24668">MVNMIWMESITKTYQLGEMSVPILKGIQLAIEEGEYVAIMGASGSGKSTLMNILGCLDRPTNGNYIFEGRNLTTFNDDELAYIRNQRIGFVFQQFNLLARSTALENVMLPMVYANLPKSKRRERALDALSRVGLGDRILNRPSQLSGGQQQRVAIARALVNRPALVLADEPTGALDTETSYEVMNLLTELNEQGITIVIVTHEPDIAAQTKRTIRVQDGLIVG</sequence>
<dbReference type="InterPro" id="IPR017871">
    <property type="entry name" value="ABC_transporter-like_CS"/>
</dbReference>
<dbReference type="OrthoDB" id="508204at2"/>
<keyword evidence="4" id="KW-0067">ATP-binding</keyword>
<keyword evidence="7" id="KW-1185">Reference proteome</keyword>
<dbReference type="InterPro" id="IPR003439">
    <property type="entry name" value="ABC_transporter-like_ATP-bd"/>
</dbReference>
<keyword evidence="2" id="KW-0813">Transport</keyword>
<dbReference type="EMBL" id="AP018174">
    <property type="protein sequence ID" value="BAY15317.1"/>
    <property type="molecule type" value="Genomic_DNA"/>
</dbReference>
<dbReference type="SUPFAM" id="SSF52540">
    <property type="entry name" value="P-loop containing nucleoside triphosphate hydrolases"/>
    <property type="match status" value="1"/>
</dbReference>
<dbReference type="Gene3D" id="3.40.50.300">
    <property type="entry name" value="P-loop containing nucleotide triphosphate hydrolases"/>
    <property type="match status" value="1"/>
</dbReference>
<evidence type="ECO:0000259" key="5">
    <source>
        <dbReference type="PROSITE" id="PS50893"/>
    </source>
</evidence>
<dbReference type="Pfam" id="PF00005">
    <property type="entry name" value="ABC_tran"/>
    <property type="match status" value="1"/>
</dbReference>
<dbReference type="GO" id="GO:0016887">
    <property type="term" value="F:ATP hydrolysis activity"/>
    <property type="evidence" value="ECO:0007669"/>
    <property type="project" value="InterPro"/>
</dbReference>
<evidence type="ECO:0000313" key="6">
    <source>
        <dbReference type="EMBL" id="BAY15317.1"/>
    </source>
</evidence>
<dbReference type="SMART" id="SM00382">
    <property type="entry name" value="AAA"/>
    <property type="match status" value="1"/>
</dbReference>
<name>A0A1Z4GCW0_9CYAN</name>
<organism evidence="6 7">
    <name type="scientific">Anabaenopsis circularis NIES-21</name>
    <dbReference type="NCBI Taxonomy" id="1085406"/>
    <lineage>
        <taxon>Bacteria</taxon>
        <taxon>Bacillati</taxon>
        <taxon>Cyanobacteriota</taxon>
        <taxon>Cyanophyceae</taxon>
        <taxon>Nostocales</taxon>
        <taxon>Nodulariaceae</taxon>
        <taxon>Anabaenopsis</taxon>
    </lineage>
</organism>
<reference evidence="6 7" key="1">
    <citation type="submission" date="2017-06" db="EMBL/GenBank/DDBJ databases">
        <title>Genome sequencing of cyanobaciteial culture collection at National Institute for Environmental Studies (NIES).</title>
        <authorList>
            <person name="Hirose Y."/>
            <person name="Shimura Y."/>
            <person name="Fujisawa T."/>
            <person name="Nakamura Y."/>
            <person name="Kawachi M."/>
        </authorList>
    </citation>
    <scope>NUCLEOTIDE SEQUENCE [LARGE SCALE GENOMIC DNA]</scope>
    <source>
        <strain evidence="6 7">NIES-21</strain>
    </source>
</reference>
<dbReference type="PROSITE" id="PS00211">
    <property type="entry name" value="ABC_TRANSPORTER_1"/>
    <property type="match status" value="1"/>
</dbReference>
<comment type="similarity">
    <text evidence="1">Belongs to the ABC transporter superfamily.</text>
</comment>